<feature type="region of interest" description="Disordered" evidence="1">
    <location>
        <begin position="75"/>
        <end position="94"/>
    </location>
</feature>
<feature type="compositionally biased region" description="Basic and acidic residues" evidence="1">
    <location>
        <begin position="84"/>
        <end position="94"/>
    </location>
</feature>
<organism evidence="2 3">
    <name type="scientific">Schizopora paradoxa</name>
    <dbReference type="NCBI Taxonomy" id="27342"/>
    <lineage>
        <taxon>Eukaryota</taxon>
        <taxon>Fungi</taxon>
        <taxon>Dikarya</taxon>
        <taxon>Basidiomycota</taxon>
        <taxon>Agaricomycotina</taxon>
        <taxon>Agaricomycetes</taxon>
        <taxon>Hymenochaetales</taxon>
        <taxon>Schizoporaceae</taxon>
        <taxon>Schizopora</taxon>
    </lineage>
</organism>
<feature type="non-terminal residue" evidence="2">
    <location>
        <position position="108"/>
    </location>
</feature>
<dbReference type="AlphaFoldDB" id="A0A0H2RMI3"/>
<dbReference type="EMBL" id="KQ086243">
    <property type="protein sequence ID" value="KLO06041.1"/>
    <property type="molecule type" value="Genomic_DNA"/>
</dbReference>
<proteinExistence type="predicted"/>
<reference evidence="2 3" key="1">
    <citation type="submission" date="2015-04" db="EMBL/GenBank/DDBJ databases">
        <title>Complete genome sequence of Schizopora paradoxa KUC8140, a cosmopolitan wood degrader in East Asia.</title>
        <authorList>
            <consortium name="DOE Joint Genome Institute"/>
            <person name="Min B."/>
            <person name="Park H."/>
            <person name="Jang Y."/>
            <person name="Kim J.-J."/>
            <person name="Kim K.H."/>
            <person name="Pangilinan J."/>
            <person name="Lipzen A."/>
            <person name="Riley R."/>
            <person name="Grigoriev I.V."/>
            <person name="Spatafora J.W."/>
            <person name="Choi I.-G."/>
        </authorList>
    </citation>
    <scope>NUCLEOTIDE SEQUENCE [LARGE SCALE GENOMIC DNA]</scope>
    <source>
        <strain evidence="2 3">KUC8140</strain>
    </source>
</reference>
<evidence type="ECO:0000256" key="1">
    <source>
        <dbReference type="SAM" id="MobiDB-lite"/>
    </source>
</evidence>
<dbReference type="InParanoid" id="A0A0H2RMI3"/>
<dbReference type="STRING" id="27342.A0A0H2RMI3"/>
<protein>
    <recommendedName>
        <fullName evidence="4">DDE Tnp4 domain-containing protein</fullName>
    </recommendedName>
</protein>
<evidence type="ECO:0000313" key="2">
    <source>
        <dbReference type="EMBL" id="KLO06041.1"/>
    </source>
</evidence>
<accession>A0A0H2RMI3</accession>
<feature type="non-terminal residue" evidence="2">
    <location>
        <position position="1"/>
    </location>
</feature>
<name>A0A0H2RMI3_9AGAM</name>
<sequence>HASARNVVERIFGILKNRFGILTRPPHFSLATQARIPPALAAVHNFILEHDEEDLQNFEDVVDENPGMLPNRELEFGGLSEGPARAREKTEATHKRNEIAQAMWVDYQ</sequence>
<gene>
    <name evidence="2" type="ORF">SCHPADRAFT_803105</name>
</gene>
<dbReference type="Proteomes" id="UP000053477">
    <property type="component" value="Unassembled WGS sequence"/>
</dbReference>
<keyword evidence="3" id="KW-1185">Reference proteome</keyword>
<dbReference type="OrthoDB" id="1681765at2759"/>
<evidence type="ECO:0008006" key="4">
    <source>
        <dbReference type="Google" id="ProtNLM"/>
    </source>
</evidence>
<evidence type="ECO:0000313" key="3">
    <source>
        <dbReference type="Proteomes" id="UP000053477"/>
    </source>
</evidence>